<gene>
    <name evidence="2" type="ORF">HA237_06370</name>
</gene>
<dbReference type="Proteomes" id="UP000577419">
    <property type="component" value="Unassembled WGS sequence"/>
</dbReference>
<dbReference type="AlphaFoldDB" id="A0A7J4IYV5"/>
<keyword evidence="1" id="KW-0472">Membrane</keyword>
<feature type="transmembrane region" description="Helical" evidence="1">
    <location>
        <begin position="16"/>
        <end position="38"/>
    </location>
</feature>
<feature type="transmembrane region" description="Helical" evidence="1">
    <location>
        <begin position="45"/>
        <end position="78"/>
    </location>
</feature>
<sequence>MFYEALVHLGALDLGWFINLVIGNLFWLFAFYAIMFYFMGGKRTLYFTILFALIMWAFSDLEVLAGLFWTSAAFLLLYYVTKLAVVAFIESTPKLNKYLVIIATLEFYILFLIFNFLLR</sequence>
<organism evidence="2 3">
    <name type="scientific">Candidatus Iainarchaeum sp</name>
    <dbReference type="NCBI Taxonomy" id="3101447"/>
    <lineage>
        <taxon>Archaea</taxon>
        <taxon>Candidatus Iainarchaeota</taxon>
        <taxon>Candidatus Iainarchaeia</taxon>
        <taxon>Candidatus Iainarchaeales</taxon>
        <taxon>Candidatus Iainarchaeaceae</taxon>
        <taxon>Candidatus Iainarchaeum</taxon>
    </lineage>
</organism>
<protein>
    <submittedName>
        <fullName evidence="2">Uncharacterized protein</fullName>
    </submittedName>
</protein>
<evidence type="ECO:0000313" key="2">
    <source>
        <dbReference type="EMBL" id="HIH08957.1"/>
    </source>
</evidence>
<keyword evidence="1" id="KW-0812">Transmembrane</keyword>
<feature type="transmembrane region" description="Helical" evidence="1">
    <location>
        <begin position="98"/>
        <end position="118"/>
    </location>
</feature>
<dbReference type="EMBL" id="DUFG01000032">
    <property type="protein sequence ID" value="HIH08957.1"/>
    <property type="molecule type" value="Genomic_DNA"/>
</dbReference>
<proteinExistence type="predicted"/>
<evidence type="ECO:0000313" key="3">
    <source>
        <dbReference type="Proteomes" id="UP000577419"/>
    </source>
</evidence>
<accession>A0A7J4IYV5</accession>
<keyword evidence="1" id="KW-1133">Transmembrane helix</keyword>
<name>A0A7J4IYV5_9ARCH</name>
<reference evidence="3" key="1">
    <citation type="journal article" date="2020" name="bioRxiv">
        <title>A rank-normalized archaeal taxonomy based on genome phylogeny resolves widespread incomplete and uneven classifications.</title>
        <authorList>
            <person name="Rinke C."/>
            <person name="Chuvochina M."/>
            <person name="Mussig A.J."/>
            <person name="Chaumeil P.-A."/>
            <person name="Waite D.W."/>
            <person name="Whitman W.B."/>
            <person name="Parks D.H."/>
            <person name="Hugenholtz P."/>
        </authorList>
    </citation>
    <scope>NUCLEOTIDE SEQUENCE [LARGE SCALE GENOMIC DNA]</scope>
</reference>
<comment type="caution">
    <text evidence="2">The sequence shown here is derived from an EMBL/GenBank/DDBJ whole genome shotgun (WGS) entry which is preliminary data.</text>
</comment>
<evidence type="ECO:0000256" key="1">
    <source>
        <dbReference type="SAM" id="Phobius"/>
    </source>
</evidence>